<accession>A0A916UTC2</accession>
<feature type="chain" id="PRO_5037771551" description="Tripartite tricarboxylate transporter substrate binding protein" evidence="2">
    <location>
        <begin position="29"/>
        <end position="324"/>
    </location>
</feature>
<comment type="caution">
    <text evidence="3">The sequence shown here is derived from an EMBL/GenBank/DDBJ whole genome shotgun (WGS) entry which is preliminary data.</text>
</comment>
<dbReference type="InterPro" id="IPR005064">
    <property type="entry name" value="BUG"/>
</dbReference>
<organism evidence="3 4">
    <name type="scientific">Chelatococcus reniformis</name>
    <dbReference type="NCBI Taxonomy" id="1494448"/>
    <lineage>
        <taxon>Bacteria</taxon>
        <taxon>Pseudomonadati</taxon>
        <taxon>Pseudomonadota</taxon>
        <taxon>Alphaproteobacteria</taxon>
        <taxon>Hyphomicrobiales</taxon>
        <taxon>Chelatococcaceae</taxon>
        <taxon>Chelatococcus</taxon>
    </lineage>
</organism>
<dbReference type="RefSeq" id="WP_188612001.1">
    <property type="nucleotide sequence ID" value="NZ_BMGG01000010.1"/>
</dbReference>
<protein>
    <recommendedName>
        <fullName evidence="5">Tripartite tricarboxylate transporter substrate binding protein</fullName>
    </recommendedName>
</protein>
<dbReference type="AlphaFoldDB" id="A0A916UTC2"/>
<comment type="similarity">
    <text evidence="1">Belongs to the UPF0065 (bug) family.</text>
</comment>
<proteinExistence type="inferred from homology"/>
<evidence type="ECO:0000313" key="3">
    <source>
        <dbReference type="EMBL" id="GGC86864.1"/>
    </source>
</evidence>
<dbReference type="Pfam" id="PF03401">
    <property type="entry name" value="TctC"/>
    <property type="match status" value="1"/>
</dbReference>
<name>A0A916UTC2_9HYPH</name>
<dbReference type="Gene3D" id="3.40.190.10">
    <property type="entry name" value="Periplasmic binding protein-like II"/>
    <property type="match status" value="1"/>
</dbReference>
<keyword evidence="4" id="KW-1185">Reference proteome</keyword>
<keyword evidence="2" id="KW-0732">Signal</keyword>
<dbReference type="PANTHER" id="PTHR42928:SF5">
    <property type="entry name" value="BLR1237 PROTEIN"/>
    <property type="match status" value="1"/>
</dbReference>
<dbReference type="EMBL" id="BMGG01000010">
    <property type="protein sequence ID" value="GGC86864.1"/>
    <property type="molecule type" value="Genomic_DNA"/>
</dbReference>
<feature type="signal peptide" evidence="2">
    <location>
        <begin position="1"/>
        <end position="28"/>
    </location>
</feature>
<dbReference type="Gene3D" id="3.40.190.150">
    <property type="entry name" value="Bordetella uptake gene, domain 1"/>
    <property type="match status" value="1"/>
</dbReference>
<dbReference type="CDD" id="cd07012">
    <property type="entry name" value="PBP2_Bug_TTT"/>
    <property type="match status" value="1"/>
</dbReference>
<evidence type="ECO:0000256" key="2">
    <source>
        <dbReference type="SAM" id="SignalP"/>
    </source>
</evidence>
<evidence type="ECO:0000313" key="4">
    <source>
        <dbReference type="Proteomes" id="UP000637002"/>
    </source>
</evidence>
<dbReference type="SUPFAM" id="SSF53850">
    <property type="entry name" value="Periplasmic binding protein-like II"/>
    <property type="match status" value="1"/>
</dbReference>
<evidence type="ECO:0008006" key="5">
    <source>
        <dbReference type="Google" id="ProtNLM"/>
    </source>
</evidence>
<reference evidence="3" key="1">
    <citation type="journal article" date="2014" name="Int. J. Syst. Evol. Microbiol.">
        <title>Complete genome sequence of Corynebacterium casei LMG S-19264T (=DSM 44701T), isolated from a smear-ripened cheese.</title>
        <authorList>
            <consortium name="US DOE Joint Genome Institute (JGI-PGF)"/>
            <person name="Walter F."/>
            <person name="Albersmeier A."/>
            <person name="Kalinowski J."/>
            <person name="Ruckert C."/>
        </authorList>
    </citation>
    <scope>NUCLEOTIDE SEQUENCE</scope>
    <source>
        <strain evidence="3">CGMCC 1.12919</strain>
    </source>
</reference>
<dbReference type="PIRSF" id="PIRSF017082">
    <property type="entry name" value="YflP"/>
    <property type="match status" value="1"/>
</dbReference>
<evidence type="ECO:0000256" key="1">
    <source>
        <dbReference type="ARBA" id="ARBA00006987"/>
    </source>
</evidence>
<dbReference type="Proteomes" id="UP000637002">
    <property type="component" value="Unassembled WGS sequence"/>
</dbReference>
<gene>
    <name evidence="3" type="ORF">GCM10010994_50980</name>
</gene>
<dbReference type="PANTHER" id="PTHR42928">
    <property type="entry name" value="TRICARBOXYLATE-BINDING PROTEIN"/>
    <property type="match status" value="1"/>
</dbReference>
<sequence>MKRRTILAALAGAMAVTLGLATEPAAQAAGTFPDKPITFVVPFAPGGISDVMARAISAAMAPELGQPVVVLNKPSPGMVLGLSEIANAKPDGYTIGIWANSAYTFPIGMKTTVPYDGIDGFTFLRSYSEFVLGVVVRADAPWKTFQELVEEGKKSPGKLKFGSVGINSIQHLIMEQVMKDTGAKFVHVPQAGTAAGIANVLGGHLDFLSDASSWAPNVRQGQLRLLAYTGDQRSKFFPDAPTYKELGFDVVRSRGAIVAPARLPEPIRAKLEAAIDKALKDPKVVEAFAGIATEIGSMPGEEMRTFSIADRKQWEAMLGAAPKN</sequence>
<reference evidence="3" key="2">
    <citation type="submission" date="2020-09" db="EMBL/GenBank/DDBJ databases">
        <authorList>
            <person name="Sun Q."/>
            <person name="Zhou Y."/>
        </authorList>
    </citation>
    <scope>NUCLEOTIDE SEQUENCE</scope>
    <source>
        <strain evidence="3">CGMCC 1.12919</strain>
    </source>
</reference>
<dbReference type="InterPro" id="IPR042100">
    <property type="entry name" value="Bug_dom1"/>
</dbReference>